<feature type="compositionally biased region" description="Basic and acidic residues" evidence="1">
    <location>
        <begin position="34"/>
        <end position="82"/>
    </location>
</feature>
<dbReference type="AlphaFoldDB" id="A0AAV2SLX6"/>
<evidence type="ECO:0000313" key="2">
    <source>
        <dbReference type="EMBL" id="CAL4211660.1"/>
    </source>
</evidence>
<evidence type="ECO:0000313" key="3">
    <source>
        <dbReference type="Proteomes" id="UP001497623"/>
    </source>
</evidence>
<reference evidence="2 3" key="1">
    <citation type="submission" date="2024-05" db="EMBL/GenBank/DDBJ databases">
        <authorList>
            <person name="Wallberg A."/>
        </authorList>
    </citation>
    <scope>NUCLEOTIDE SEQUENCE [LARGE SCALE GENOMIC DNA]</scope>
</reference>
<feature type="compositionally biased region" description="Low complexity" evidence="1">
    <location>
        <begin position="229"/>
        <end position="241"/>
    </location>
</feature>
<comment type="caution">
    <text evidence="2">The sequence shown here is derived from an EMBL/GenBank/DDBJ whole genome shotgun (WGS) entry which is preliminary data.</text>
</comment>
<feature type="compositionally biased region" description="Low complexity" evidence="1">
    <location>
        <begin position="162"/>
        <end position="172"/>
    </location>
</feature>
<feature type="compositionally biased region" description="Low complexity" evidence="1">
    <location>
        <begin position="86"/>
        <end position="103"/>
    </location>
</feature>
<name>A0AAV2SLX6_MEGNR</name>
<protein>
    <submittedName>
        <fullName evidence="2">Uncharacterized protein</fullName>
    </submittedName>
</protein>
<feature type="compositionally biased region" description="Basic residues" evidence="1">
    <location>
        <begin position="321"/>
        <end position="332"/>
    </location>
</feature>
<gene>
    <name evidence="2" type="ORF">MNOR_LOCUS38403</name>
</gene>
<dbReference type="Proteomes" id="UP001497623">
    <property type="component" value="Unassembled WGS sequence"/>
</dbReference>
<organism evidence="2 3">
    <name type="scientific">Meganyctiphanes norvegica</name>
    <name type="common">Northern krill</name>
    <name type="synonym">Thysanopoda norvegica</name>
    <dbReference type="NCBI Taxonomy" id="48144"/>
    <lineage>
        <taxon>Eukaryota</taxon>
        <taxon>Metazoa</taxon>
        <taxon>Ecdysozoa</taxon>
        <taxon>Arthropoda</taxon>
        <taxon>Crustacea</taxon>
        <taxon>Multicrustacea</taxon>
        <taxon>Malacostraca</taxon>
        <taxon>Eumalacostraca</taxon>
        <taxon>Eucarida</taxon>
        <taxon>Euphausiacea</taxon>
        <taxon>Euphausiidae</taxon>
        <taxon>Meganyctiphanes</taxon>
    </lineage>
</organism>
<feature type="compositionally biased region" description="Low complexity" evidence="1">
    <location>
        <begin position="180"/>
        <end position="192"/>
    </location>
</feature>
<accession>A0AAV2SLX6</accession>
<feature type="compositionally biased region" description="Gly residues" evidence="1">
    <location>
        <begin position="300"/>
        <end position="320"/>
    </location>
</feature>
<dbReference type="PANTHER" id="PTHR10773:SF19">
    <property type="match status" value="1"/>
</dbReference>
<dbReference type="PANTHER" id="PTHR10773">
    <property type="entry name" value="DNA-DIRECTED RNA POLYMERASES I, II, AND III SUBUNIT RPABC2"/>
    <property type="match status" value="1"/>
</dbReference>
<feature type="region of interest" description="Disordered" evidence="1">
    <location>
        <begin position="518"/>
        <end position="539"/>
    </location>
</feature>
<keyword evidence="3" id="KW-1185">Reference proteome</keyword>
<dbReference type="EMBL" id="CAXKWB010086895">
    <property type="protein sequence ID" value="CAL4211660.1"/>
    <property type="molecule type" value="Genomic_DNA"/>
</dbReference>
<sequence>MASNNSDSSSSSDVYLNPVHQAVQSSINTAAFYGRDREQQEDQQLDHQEDQQLDHQEDQQLDHQEDQQLDHQEDQQMDHQEDQQEEGPSSPESSRPSSLRSISVIDDTDEDKTYYPSEGEAEETPIVGSSRGSLPGLAPKKLFKTIFDRAGSPDMFPEGDAGPSAPRGTGAPRRGRGSRGPRTSGRSRVSGPDNESGAVRPGDVGEVGDAGSSAPRGTGAPRRGRGSRGPRTSGRSRVSGPDNESGAVRPGDVGEVGDAGPSTSRGTGGRASRRPRGTGRSRQSGTSSTDSESGTVRPGRGAGRARGGRGSRGGRGAGRARGSRGGRGRGRAHMMSPETSPDDPAPLPFQDAASQTDDEYLPSTSRPQPPTKINKGPGRKHVSDPDSWKKNMAKRGRAEGRPYTSSTSGREHEAAKIGKPCRCYQECMQTKVPQRVIDEVFKSFWKLGDNYAAKSAYFMSAIRARTVKRVRTKIPGKPPKPQYSYVVADGLKEYEVCRRAFASIHGVGVGKIEKVIRDKKKSTTGTPVQDRRGRAPSKNQISGFRLDHIHEHIQMLQVTASHYSRAHSPHRRYLSSEMLTRNLYDEYKHWLEETYPGEPPVKQSFYDRIFTRNYNIVKRKPKTDVCDVCTALEIKIKHKVDFIK</sequence>
<proteinExistence type="predicted"/>
<feature type="region of interest" description="Disordered" evidence="1">
    <location>
        <begin position="27"/>
        <end position="415"/>
    </location>
</feature>
<feature type="compositionally biased region" description="Low complexity" evidence="1">
    <location>
        <begin position="280"/>
        <end position="295"/>
    </location>
</feature>
<evidence type="ECO:0000256" key="1">
    <source>
        <dbReference type="SAM" id="MobiDB-lite"/>
    </source>
</evidence>